<protein>
    <submittedName>
        <fullName evidence="2">O-acetyl-ADP-ribose deacetylase (Regulator of RNase III), contains Macro domain</fullName>
    </submittedName>
</protein>
<dbReference type="SUPFAM" id="SSF52949">
    <property type="entry name" value="Macro domain-like"/>
    <property type="match status" value="1"/>
</dbReference>
<organism evidence="2 3">
    <name type="scientific">Salegentibacter agarivorans</name>
    <dbReference type="NCBI Taxonomy" id="345907"/>
    <lineage>
        <taxon>Bacteria</taxon>
        <taxon>Pseudomonadati</taxon>
        <taxon>Bacteroidota</taxon>
        <taxon>Flavobacteriia</taxon>
        <taxon>Flavobacteriales</taxon>
        <taxon>Flavobacteriaceae</taxon>
        <taxon>Salegentibacter</taxon>
    </lineage>
</organism>
<name>A0A1I2MDC0_9FLAO</name>
<evidence type="ECO:0000259" key="1">
    <source>
        <dbReference type="PROSITE" id="PS51154"/>
    </source>
</evidence>
<dbReference type="PROSITE" id="PS51154">
    <property type="entry name" value="MACRO"/>
    <property type="match status" value="1"/>
</dbReference>
<gene>
    <name evidence="2" type="ORF">SAMN04488033_11229</name>
</gene>
<proteinExistence type="predicted"/>
<dbReference type="SMART" id="SM00506">
    <property type="entry name" value="A1pp"/>
    <property type="match status" value="1"/>
</dbReference>
<keyword evidence="3" id="KW-1185">Reference proteome</keyword>
<evidence type="ECO:0000313" key="3">
    <source>
        <dbReference type="Proteomes" id="UP000199116"/>
    </source>
</evidence>
<reference evidence="3" key="1">
    <citation type="submission" date="2016-10" db="EMBL/GenBank/DDBJ databases">
        <authorList>
            <person name="Varghese N."/>
            <person name="Submissions S."/>
        </authorList>
    </citation>
    <scope>NUCLEOTIDE SEQUENCE [LARGE SCALE GENOMIC DNA]</scope>
    <source>
        <strain evidence="3">DSM 23515</strain>
    </source>
</reference>
<dbReference type="InterPro" id="IPR043472">
    <property type="entry name" value="Macro_dom-like"/>
</dbReference>
<dbReference type="Proteomes" id="UP000199116">
    <property type="component" value="Unassembled WGS sequence"/>
</dbReference>
<dbReference type="RefSeq" id="WP_075325226.1">
    <property type="nucleotide sequence ID" value="NZ_FOOH01000012.1"/>
</dbReference>
<dbReference type="CDD" id="cd02908">
    <property type="entry name" value="Macro_OAADPr_deacetylase"/>
    <property type="match status" value="1"/>
</dbReference>
<accession>A0A1I2MDC0</accession>
<dbReference type="PANTHER" id="PTHR11106">
    <property type="entry name" value="GANGLIOSIDE INDUCED DIFFERENTIATION ASSOCIATED PROTEIN 2-RELATED"/>
    <property type="match status" value="1"/>
</dbReference>
<dbReference type="EMBL" id="FOOH01000012">
    <property type="protein sequence ID" value="SFF87386.1"/>
    <property type="molecule type" value="Genomic_DNA"/>
</dbReference>
<feature type="domain" description="Macro" evidence="1">
    <location>
        <begin position="1"/>
        <end position="175"/>
    </location>
</feature>
<sequence>MKKTIQNIEIEVFQGDIANLPNVEAVVNAANAQLTTGGGVAGAIHRAAGPKLYEECKPLAPIAPGEAVITVAYNLPNKYVIHSLGPVYGKDKPENKLLENCYKNVLKRAEEKKVKSVAFPAISTGAFGYPIKEATKISFNTILAEIPKLKHLQKLKFVLFSEADLEIYETMLAEM</sequence>
<dbReference type="InterPro" id="IPR002589">
    <property type="entry name" value="Macro_dom"/>
</dbReference>
<evidence type="ECO:0000313" key="2">
    <source>
        <dbReference type="EMBL" id="SFF87386.1"/>
    </source>
</evidence>
<dbReference type="Pfam" id="PF01661">
    <property type="entry name" value="Macro"/>
    <property type="match status" value="1"/>
</dbReference>
<dbReference type="AlphaFoldDB" id="A0A1I2MDC0"/>
<dbReference type="Gene3D" id="3.40.220.10">
    <property type="entry name" value="Leucine Aminopeptidase, subunit E, domain 1"/>
    <property type="match status" value="1"/>
</dbReference>
<dbReference type="PANTHER" id="PTHR11106:SF27">
    <property type="entry name" value="MACRO DOMAIN-CONTAINING PROTEIN"/>
    <property type="match status" value="1"/>
</dbReference>